<name>A0A8H6PUQ5_9EURO</name>
<evidence type="ECO:0008006" key="6">
    <source>
        <dbReference type="Google" id="ProtNLM"/>
    </source>
</evidence>
<evidence type="ECO:0000313" key="4">
    <source>
        <dbReference type="Proteomes" id="UP000630445"/>
    </source>
</evidence>
<evidence type="ECO:0000313" key="2">
    <source>
        <dbReference type="EMBL" id="KAF7116422.1"/>
    </source>
</evidence>
<dbReference type="AlphaFoldDB" id="A0A8H6PUQ5"/>
<keyword evidence="1" id="KW-0732">Signal</keyword>
<sequence>MKVLSLVLATFAAATAVQAGITPWCHLPGQGCYMLKRAADASDEVRRSASAVAEAVADAFPGVTQWCHLPGQGCAKAKRAAEAAEEVKRTADAFADAMAAFEEE</sequence>
<reference evidence="3" key="1">
    <citation type="submission" date="2020-06" db="EMBL/GenBank/DDBJ databases">
        <title>Draft genome sequences of strains closely related to Aspergillus parafelis and Aspergillus hiratsukae.</title>
        <authorList>
            <person name="Dos Santos R.A.C."/>
            <person name="Rivero-Menendez O."/>
            <person name="Steenwyk J.L."/>
            <person name="Mead M.E."/>
            <person name="Goldman G.H."/>
            <person name="Alastruey-Izquierdo A."/>
            <person name="Rokas A."/>
        </authorList>
    </citation>
    <scope>NUCLEOTIDE SEQUENCE</scope>
    <source>
        <strain evidence="2">CNM-CM5793</strain>
        <strain evidence="3">CNM-CM6106</strain>
    </source>
</reference>
<accession>A0A8H6PUQ5</accession>
<dbReference type="Proteomes" id="UP000662466">
    <property type="component" value="Unassembled WGS sequence"/>
</dbReference>
<comment type="caution">
    <text evidence="3">The sequence shown here is derived from an EMBL/GenBank/DDBJ whole genome shotgun (WGS) entry which is preliminary data.</text>
</comment>
<dbReference type="EMBL" id="JACBAD010002103">
    <property type="protein sequence ID" value="KAF7116422.1"/>
    <property type="molecule type" value="Genomic_DNA"/>
</dbReference>
<evidence type="ECO:0000256" key="1">
    <source>
        <dbReference type="SAM" id="SignalP"/>
    </source>
</evidence>
<gene>
    <name evidence="2" type="ORF">CNMCM5793_004666</name>
    <name evidence="3" type="ORF">CNMCM6106_008474</name>
</gene>
<keyword evidence="4" id="KW-1185">Reference proteome</keyword>
<evidence type="ECO:0000313" key="3">
    <source>
        <dbReference type="EMBL" id="KAF7161111.1"/>
    </source>
</evidence>
<dbReference type="Proteomes" id="UP000630445">
    <property type="component" value="Unassembled WGS sequence"/>
</dbReference>
<feature type="signal peptide" evidence="1">
    <location>
        <begin position="1"/>
        <end position="19"/>
    </location>
</feature>
<proteinExistence type="predicted"/>
<feature type="chain" id="PRO_5036430996" description="Mating alpha-pheromone PpgA" evidence="1">
    <location>
        <begin position="20"/>
        <end position="104"/>
    </location>
</feature>
<protein>
    <recommendedName>
        <fullName evidence="6">Mating alpha-pheromone PpgA</fullName>
    </recommendedName>
</protein>
<evidence type="ECO:0000313" key="5">
    <source>
        <dbReference type="Proteomes" id="UP000662466"/>
    </source>
</evidence>
<organism evidence="3 5">
    <name type="scientific">Aspergillus hiratsukae</name>
    <dbReference type="NCBI Taxonomy" id="1194566"/>
    <lineage>
        <taxon>Eukaryota</taxon>
        <taxon>Fungi</taxon>
        <taxon>Dikarya</taxon>
        <taxon>Ascomycota</taxon>
        <taxon>Pezizomycotina</taxon>
        <taxon>Eurotiomycetes</taxon>
        <taxon>Eurotiomycetidae</taxon>
        <taxon>Eurotiales</taxon>
        <taxon>Aspergillaceae</taxon>
        <taxon>Aspergillus</taxon>
        <taxon>Aspergillus subgen. Fumigati</taxon>
    </lineage>
</organism>
<dbReference type="EMBL" id="JACBAF010002251">
    <property type="protein sequence ID" value="KAF7161111.1"/>
    <property type="molecule type" value="Genomic_DNA"/>
</dbReference>